<feature type="transmembrane region" description="Helical" evidence="12">
    <location>
        <begin position="256"/>
        <end position="274"/>
    </location>
</feature>
<evidence type="ECO:0000313" key="15">
    <source>
        <dbReference type="Proteomes" id="UP000651977"/>
    </source>
</evidence>
<name>A0ABQ1I3B3_9ALTE</name>
<evidence type="ECO:0000259" key="13">
    <source>
        <dbReference type="Pfam" id="PF00999"/>
    </source>
</evidence>
<gene>
    <name evidence="14" type="primary">yjcE</name>
    <name evidence="14" type="ORF">GCM10007414_21780</name>
</gene>
<keyword evidence="9" id="KW-0406">Ion transport</keyword>
<dbReference type="EMBL" id="BMDY01000012">
    <property type="protein sequence ID" value="GGB08033.1"/>
    <property type="molecule type" value="Genomic_DNA"/>
</dbReference>
<keyword evidence="11" id="KW-0739">Sodium transport</keyword>
<feature type="transmembrane region" description="Helical" evidence="12">
    <location>
        <begin position="31"/>
        <end position="52"/>
    </location>
</feature>
<feature type="transmembrane region" description="Helical" evidence="12">
    <location>
        <begin position="72"/>
        <end position="93"/>
    </location>
</feature>
<feature type="transmembrane region" description="Helical" evidence="12">
    <location>
        <begin position="132"/>
        <end position="152"/>
    </location>
</feature>
<feature type="transmembrane region" description="Helical" evidence="12">
    <location>
        <begin position="202"/>
        <end position="226"/>
    </location>
</feature>
<keyword evidence="5" id="KW-1003">Cell membrane</keyword>
<evidence type="ECO:0000256" key="8">
    <source>
        <dbReference type="ARBA" id="ARBA00023053"/>
    </source>
</evidence>
<accession>A0ABQ1I3B3</accession>
<dbReference type="Gene3D" id="6.10.140.1330">
    <property type="match status" value="1"/>
</dbReference>
<comment type="subcellular location">
    <subcellularLocation>
        <location evidence="1">Cell membrane</location>
        <topology evidence="1">Multi-pass membrane protein</topology>
    </subcellularLocation>
</comment>
<feature type="transmembrane region" description="Helical" evidence="12">
    <location>
        <begin position="364"/>
        <end position="382"/>
    </location>
</feature>
<feature type="domain" description="Cation/H+ exchanger transmembrane" evidence="13">
    <location>
        <begin position="40"/>
        <end position="416"/>
    </location>
</feature>
<organism evidence="14 15">
    <name type="scientific">Agarivorans gilvus</name>
    <dbReference type="NCBI Taxonomy" id="680279"/>
    <lineage>
        <taxon>Bacteria</taxon>
        <taxon>Pseudomonadati</taxon>
        <taxon>Pseudomonadota</taxon>
        <taxon>Gammaproteobacteria</taxon>
        <taxon>Alteromonadales</taxon>
        <taxon>Alteromonadaceae</taxon>
        <taxon>Agarivorans</taxon>
    </lineage>
</organism>
<dbReference type="InterPro" id="IPR006153">
    <property type="entry name" value="Cation/H_exchanger_TM"/>
</dbReference>
<feature type="transmembrane region" description="Helical" evidence="12">
    <location>
        <begin position="6"/>
        <end position="24"/>
    </location>
</feature>
<evidence type="ECO:0000256" key="6">
    <source>
        <dbReference type="ARBA" id="ARBA00022692"/>
    </source>
</evidence>
<dbReference type="Proteomes" id="UP000651977">
    <property type="component" value="Unassembled WGS sequence"/>
</dbReference>
<evidence type="ECO:0000256" key="2">
    <source>
        <dbReference type="ARBA" id="ARBA00007367"/>
    </source>
</evidence>
<protein>
    <submittedName>
        <fullName evidence="14">Sodium:proton antiporter</fullName>
    </submittedName>
</protein>
<comment type="similarity">
    <text evidence="2">Belongs to the monovalent cation:proton antiporter 1 (CPA1) transporter (TC 2.A.36) family.</text>
</comment>
<comment type="caution">
    <text evidence="14">The sequence shown here is derived from an EMBL/GenBank/DDBJ whole genome shotgun (WGS) entry which is preliminary data.</text>
</comment>
<dbReference type="Pfam" id="PF00999">
    <property type="entry name" value="Na_H_Exchanger"/>
    <property type="match status" value="1"/>
</dbReference>
<evidence type="ECO:0000256" key="9">
    <source>
        <dbReference type="ARBA" id="ARBA00023065"/>
    </source>
</evidence>
<dbReference type="PANTHER" id="PTHR10110:SF195">
    <property type="entry name" value="NA(+)_H(+) ANTIPORTER NHAS2"/>
    <property type="match status" value="1"/>
</dbReference>
<keyword evidence="10 12" id="KW-0472">Membrane</keyword>
<keyword evidence="3" id="KW-0813">Transport</keyword>
<evidence type="ECO:0000256" key="4">
    <source>
        <dbReference type="ARBA" id="ARBA00022449"/>
    </source>
</evidence>
<evidence type="ECO:0000256" key="1">
    <source>
        <dbReference type="ARBA" id="ARBA00004651"/>
    </source>
</evidence>
<feature type="transmembrane region" description="Helical" evidence="12">
    <location>
        <begin position="172"/>
        <end position="190"/>
    </location>
</feature>
<keyword evidence="4" id="KW-0050">Antiport</keyword>
<keyword evidence="7 12" id="KW-1133">Transmembrane helix</keyword>
<evidence type="ECO:0000256" key="10">
    <source>
        <dbReference type="ARBA" id="ARBA00023136"/>
    </source>
</evidence>
<evidence type="ECO:0000256" key="11">
    <source>
        <dbReference type="ARBA" id="ARBA00023201"/>
    </source>
</evidence>
<feature type="transmembrane region" description="Helical" evidence="12">
    <location>
        <begin position="233"/>
        <end position="250"/>
    </location>
</feature>
<feature type="transmembrane region" description="Helical" evidence="12">
    <location>
        <begin position="394"/>
        <end position="415"/>
    </location>
</feature>
<dbReference type="InterPro" id="IPR018422">
    <property type="entry name" value="Cation/H_exchanger_CPA1"/>
</dbReference>
<evidence type="ECO:0000256" key="12">
    <source>
        <dbReference type="SAM" id="Phobius"/>
    </source>
</evidence>
<keyword evidence="15" id="KW-1185">Reference proteome</keyword>
<sequence>MDTYYTLCYLAALAMIIAYLNNRIGSWQTTITITAASISLSLLAMGLGQSGWLQSYPQLIASLHALDFKELLLHGMLGFLLFAGGLGINLRYLEHQAKEIAVLALFSTLLSSFTVAGLLWFCLPYIGLPMDFIYCLLFGALISPTDPIAVLAIVKTMNAPKQIAVQVEGESLFNDGFGLVMFVSVFGIAFEQQELSAASISWLFIQEALGGIAYGFVLGLVANYLIKHTDDDSLELLVSLAIPSAGFVFAEQLGVSGALAMVVAGIFIGHVTRERYFTKASKRGFDHLWHVLEEFLNNLLFLLIGLVVVGFTFHIENLWLMLLAIPLVLLSRLISVGLPYIGFSMKRTYNPMSVPILTWGGLRGGLALAMAMSIPAGVIVLPEKNIGVREMILVMTYAVVVFSILVQGSSIVPLINKAKEYERKRKTTV</sequence>
<proteinExistence type="inferred from homology"/>
<keyword evidence="8" id="KW-0915">Sodium</keyword>
<evidence type="ECO:0000256" key="5">
    <source>
        <dbReference type="ARBA" id="ARBA00022475"/>
    </source>
</evidence>
<dbReference type="RefSeq" id="WP_188407434.1">
    <property type="nucleotide sequence ID" value="NZ_BMDY01000012.1"/>
</dbReference>
<feature type="transmembrane region" description="Helical" evidence="12">
    <location>
        <begin position="295"/>
        <end position="313"/>
    </location>
</feature>
<reference evidence="15" key="1">
    <citation type="journal article" date="2019" name="Int. J. Syst. Evol. Microbiol.">
        <title>The Global Catalogue of Microorganisms (GCM) 10K type strain sequencing project: providing services to taxonomists for standard genome sequencing and annotation.</title>
        <authorList>
            <consortium name="The Broad Institute Genomics Platform"/>
            <consortium name="The Broad Institute Genome Sequencing Center for Infectious Disease"/>
            <person name="Wu L."/>
            <person name="Ma J."/>
        </authorList>
    </citation>
    <scope>NUCLEOTIDE SEQUENCE [LARGE SCALE GENOMIC DNA]</scope>
    <source>
        <strain evidence="15">CGMCC 1.10131</strain>
    </source>
</reference>
<evidence type="ECO:0000313" key="14">
    <source>
        <dbReference type="EMBL" id="GGB08033.1"/>
    </source>
</evidence>
<evidence type="ECO:0000256" key="3">
    <source>
        <dbReference type="ARBA" id="ARBA00022448"/>
    </source>
</evidence>
<keyword evidence="6 12" id="KW-0812">Transmembrane</keyword>
<evidence type="ECO:0000256" key="7">
    <source>
        <dbReference type="ARBA" id="ARBA00022989"/>
    </source>
</evidence>
<feature type="transmembrane region" description="Helical" evidence="12">
    <location>
        <begin position="100"/>
        <end position="126"/>
    </location>
</feature>
<dbReference type="PANTHER" id="PTHR10110">
    <property type="entry name" value="SODIUM/HYDROGEN EXCHANGER"/>
    <property type="match status" value="1"/>
</dbReference>
<feature type="transmembrane region" description="Helical" evidence="12">
    <location>
        <begin position="319"/>
        <end position="343"/>
    </location>
</feature>